<evidence type="ECO:0000256" key="3">
    <source>
        <dbReference type="ARBA" id="ARBA00023012"/>
    </source>
</evidence>
<dbReference type="InterPro" id="IPR036890">
    <property type="entry name" value="HATPase_C_sf"/>
</dbReference>
<dbReference type="Gene3D" id="3.30.565.10">
    <property type="entry name" value="Histidine kinase-like ATPase, C-terminal domain"/>
    <property type="match status" value="1"/>
</dbReference>
<keyword evidence="2" id="KW-0418">Kinase</keyword>
<accession>A0AAU7JRN0</accession>
<dbReference type="Pfam" id="PF02518">
    <property type="entry name" value="HATPase_c"/>
    <property type="match status" value="1"/>
</dbReference>
<dbReference type="InterPro" id="IPR050482">
    <property type="entry name" value="Sensor_HK_TwoCompSys"/>
</dbReference>
<keyword evidence="1" id="KW-0808">Transferase</keyword>
<evidence type="ECO:0000259" key="5">
    <source>
        <dbReference type="Pfam" id="PF02518"/>
    </source>
</evidence>
<dbReference type="SUPFAM" id="SSF55874">
    <property type="entry name" value="ATPase domain of HSP90 chaperone/DNA topoisomerase II/histidine kinase"/>
    <property type="match status" value="1"/>
</dbReference>
<keyword evidence="6" id="KW-0547">Nucleotide-binding</keyword>
<keyword evidence="4" id="KW-0472">Membrane</keyword>
<keyword evidence="4" id="KW-0812">Transmembrane</keyword>
<protein>
    <submittedName>
        <fullName evidence="6">ATP-binding protein</fullName>
    </submittedName>
</protein>
<gene>
    <name evidence="6" type="ORF">ABEG17_16070</name>
</gene>
<dbReference type="CDD" id="cd16917">
    <property type="entry name" value="HATPase_UhpB-NarQ-NarX-like"/>
    <property type="match status" value="1"/>
</dbReference>
<evidence type="ECO:0000313" key="6">
    <source>
        <dbReference type="EMBL" id="XBO43067.1"/>
    </source>
</evidence>
<keyword evidence="3" id="KW-0902">Two-component regulatory system</keyword>
<reference evidence="6" key="1">
    <citation type="submission" date="2024-05" db="EMBL/GenBank/DDBJ databases">
        <authorList>
            <person name="Kim S."/>
            <person name="Heo J."/>
            <person name="Choi H."/>
            <person name="Choi Y."/>
            <person name="Kwon S.-W."/>
            <person name="Kim Y."/>
        </authorList>
    </citation>
    <scope>NUCLEOTIDE SEQUENCE</scope>
    <source>
        <strain evidence="6">KACC 23699</strain>
    </source>
</reference>
<sequence length="489" mass="51139">MWDRGRAPRRLAPRAAAVLLAVLTAVFAVLAWRRDEEVLASGWLSICDLGVGLVFPLAGALARGAAVPRLAFSSVGPAWLAGSVSGWFVGLHQGVLLVALAVFPRARPWLASLSLVAGVGVAVVAPEALVTGLTFAAFAVMFLVVDLQEVLHERGFSVLAAAGLAGVLLHAHWLATSSRPAVPLLYEGALVACAVGYVPASRVVTRQRRGFGSRALTGSVGVEGLEGLLAATVRDPALRLTPEGRVLSRSAVLSDPDVADSVAQAVRIVVRHEQLRREDLAQVDALESARRRLVSAVDDERARVAQELEQRVGNVLDAAMSELQEQAPEVSAALRATRAEIEQVVAGLPPGDLHEVGLRGALQRLAAVAPIALEVDIADTVPSDVEAALFFVSCEALTNAIKHSGASRLRFRLEVRGDYLEYTASDNGNGGADAGGSGLSGLVDRVDAIGGTLEIVSPPGRGTTMTVRVSSKARRRDVGDVRAGVGGEN</sequence>
<dbReference type="RefSeq" id="WP_406830494.1">
    <property type="nucleotide sequence ID" value="NZ_CP157483.1"/>
</dbReference>
<keyword evidence="6" id="KW-0067">ATP-binding</keyword>
<feature type="transmembrane region" description="Helical" evidence="4">
    <location>
        <begin position="181"/>
        <end position="200"/>
    </location>
</feature>
<organism evidence="6">
    <name type="scientific">Pedococcus sp. KACC 23699</name>
    <dbReference type="NCBI Taxonomy" id="3149228"/>
    <lineage>
        <taxon>Bacteria</taxon>
        <taxon>Bacillati</taxon>
        <taxon>Actinomycetota</taxon>
        <taxon>Actinomycetes</taxon>
        <taxon>Micrococcales</taxon>
        <taxon>Intrasporangiaceae</taxon>
        <taxon>Pedococcus</taxon>
    </lineage>
</organism>
<dbReference type="GO" id="GO:0005524">
    <property type="term" value="F:ATP binding"/>
    <property type="evidence" value="ECO:0007669"/>
    <property type="project" value="UniProtKB-KW"/>
</dbReference>
<dbReference type="PANTHER" id="PTHR24421">
    <property type="entry name" value="NITRATE/NITRITE SENSOR PROTEIN NARX-RELATED"/>
    <property type="match status" value="1"/>
</dbReference>
<feature type="domain" description="Histidine kinase/HSP90-like ATPase" evidence="5">
    <location>
        <begin position="388"/>
        <end position="470"/>
    </location>
</feature>
<keyword evidence="4" id="KW-1133">Transmembrane helix</keyword>
<dbReference type="GO" id="GO:0000160">
    <property type="term" value="P:phosphorelay signal transduction system"/>
    <property type="evidence" value="ECO:0007669"/>
    <property type="project" value="UniProtKB-KW"/>
</dbReference>
<feature type="transmembrane region" description="Helical" evidence="4">
    <location>
        <begin position="78"/>
        <end position="103"/>
    </location>
</feature>
<proteinExistence type="predicted"/>
<name>A0AAU7JRN0_9MICO</name>
<evidence type="ECO:0000256" key="4">
    <source>
        <dbReference type="SAM" id="Phobius"/>
    </source>
</evidence>
<evidence type="ECO:0000256" key="2">
    <source>
        <dbReference type="ARBA" id="ARBA00022777"/>
    </source>
</evidence>
<dbReference type="InterPro" id="IPR003594">
    <property type="entry name" value="HATPase_dom"/>
</dbReference>
<evidence type="ECO:0000256" key="1">
    <source>
        <dbReference type="ARBA" id="ARBA00022679"/>
    </source>
</evidence>
<feature type="transmembrane region" description="Helical" evidence="4">
    <location>
        <begin position="115"/>
        <end position="144"/>
    </location>
</feature>
<dbReference type="AlphaFoldDB" id="A0AAU7JRN0"/>
<dbReference type="EMBL" id="CP157483">
    <property type="protein sequence ID" value="XBO43067.1"/>
    <property type="molecule type" value="Genomic_DNA"/>
</dbReference>
<feature type="transmembrane region" description="Helical" evidence="4">
    <location>
        <begin position="156"/>
        <end position="175"/>
    </location>
</feature>
<feature type="transmembrane region" description="Helical" evidence="4">
    <location>
        <begin position="41"/>
        <end position="66"/>
    </location>
</feature>
<dbReference type="GO" id="GO:0016301">
    <property type="term" value="F:kinase activity"/>
    <property type="evidence" value="ECO:0007669"/>
    <property type="project" value="UniProtKB-KW"/>
</dbReference>